<dbReference type="EMBL" id="KI632162">
    <property type="protein sequence ID" value="EYU23287.1"/>
    <property type="molecule type" value="Genomic_DNA"/>
</dbReference>
<dbReference type="SUPFAM" id="SSF48371">
    <property type="entry name" value="ARM repeat"/>
    <property type="match status" value="1"/>
</dbReference>
<evidence type="ECO:0008006" key="3">
    <source>
        <dbReference type="Google" id="ProtNLM"/>
    </source>
</evidence>
<sequence length="505" mass="56981">KRLDFRKERDKKEQQPEVIHSKIEAKDAEFYQTKDTEISPINVSQNELQSSYRLCRVQTDKTTESSSTAVQNTCRVSEKLVGLWNSDDQKLGRVLVAQLFMTCEKDFHALFGYLNSPKADSSMALSDQPGSIHPIETAKVSHLFSVLTKIGYDTLRLEDLLEALVDLCSLKNVSLLFMASIHICNYSKILKQSHIPSELNLFNVKTPGHSRFFDCSFGASISGVYWVSLFERMCLISIQNNEKQIRREALSIMNLILMRQNAYLERDKFVGEVVFRSLSQLLRREAGFFVQDQAVHTLYLLCNCPKTIAMLCSGSKQDGEQLASEFSSFQGFNEILIGLADCVASYRSATAEEMKLRRNAIAFLAFLGSLGKSGFEVLINHTLPKGTNFLAIILQSLTSDLDLQASKSAQKSDLVREQILLIREALILLNRLASHPQYSGPVLEALTNTREMASAAVDVANRLTNKSKLLWRNENTARQIRESEIMELARVFKKRIFTFLGDSIS</sequence>
<proteinExistence type="predicted"/>
<dbReference type="Proteomes" id="UP000030748">
    <property type="component" value="Unassembled WGS sequence"/>
</dbReference>
<dbReference type="InterPro" id="IPR044952">
    <property type="entry name" value="SUV2"/>
</dbReference>
<protein>
    <recommendedName>
        <fullName evidence="3">Wings apart-like protein C-terminal domain-containing protein</fullName>
    </recommendedName>
</protein>
<dbReference type="InterPro" id="IPR016024">
    <property type="entry name" value="ARM-type_fold"/>
</dbReference>
<dbReference type="STRING" id="4155.A0A022Q3P2"/>
<dbReference type="PANTHER" id="PTHR35761:SF1">
    <property type="entry name" value="PROTEIN SENSITIVE TO UV 2"/>
    <property type="match status" value="1"/>
</dbReference>
<organism evidence="1 2">
    <name type="scientific">Erythranthe guttata</name>
    <name type="common">Yellow monkey flower</name>
    <name type="synonym">Mimulus guttatus</name>
    <dbReference type="NCBI Taxonomy" id="4155"/>
    <lineage>
        <taxon>Eukaryota</taxon>
        <taxon>Viridiplantae</taxon>
        <taxon>Streptophyta</taxon>
        <taxon>Embryophyta</taxon>
        <taxon>Tracheophyta</taxon>
        <taxon>Spermatophyta</taxon>
        <taxon>Magnoliopsida</taxon>
        <taxon>eudicotyledons</taxon>
        <taxon>Gunneridae</taxon>
        <taxon>Pentapetalae</taxon>
        <taxon>asterids</taxon>
        <taxon>lamiids</taxon>
        <taxon>Lamiales</taxon>
        <taxon>Phrymaceae</taxon>
        <taxon>Erythranthe</taxon>
    </lineage>
</organism>
<name>A0A022Q3P2_ERYGU</name>
<evidence type="ECO:0000313" key="1">
    <source>
        <dbReference type="EMBL" id="EYU23287.1"/>
    </source>
</evidence>
<accession>A0A022Q3P2</accession>
<dbReference type="PANTHER" id="PTHR35761">
    <property type="entry name" value="ATR INTERACTING PROTEIN"/>
    <property type="match status" value="1"/>
</dbReference>
<dbReference type="GO" id="GO:0006974">
    <property type="term" value="P:DNA damage response"/>
    <property type="evidence" value="ECO:0007669"/>
    <property type="project" value="InterPro"/>
</dbReference>
<reference evidence="1 2" key="1">
    <citation type="journal article" date="2013" name="Proc. Natl. Acad. Sci. U.S.A.">
        <title>Fine-scale variation in meiotic recombination in Mimulus inferred from population shotgun sequencing.</title>
        <authorList>
            <person name="Hellsten U."/>
            <person name="Wright K.M."/>
            <person name="Jenkins J."/>
            <person name="Shu S."/>
            <person name="Yuan Y."/>
            <person name="Wessler S.R."/>
            <person name="Schmutz J."/>
            <person name="Willis J.H."/>
            <person name="Rokhsar D.S."/>
        </authorList>
    </citation>
    <scope>NUCLEOTIDE SEQUENCE [LARGE SCALE GENOMIC DNA]</scope>
    <source>
        <strain evidence="2">cv. DUN x IM62</strain>
    </source>
</reference>
<feature type="non-terminal residue" evidence="1">
    <location>
        <position position="1"/>
    </location>
</feature>
<evidence type="ECO:0000313" key="2">
    <source>
        <dbReference type="Proteomes" id="UP000030748"/>
    </source>
</evidence>
<keyword evidence="2" id="KW-1185">Reference proteome</keyword>
<gene>
    <name evidence="1" type="ORF">MIMGU_mgv1a020301mg</name>
</gene>
<dbReference type="AlphaFoldDB" id="A0A022Q3P2"/>